<evidence type="ECO:0000313" key="3">
    <source>
        <dbReference type="Proteomes" id="UP001358614"/>
    </source>
</evidence>
<name>A0AAX4KJ98_9TREE</name>
<evidence type="ECO:0000256" key="1">
    <source>
        <dbReference type="SAM" id="MobiDB-lite"/>
    </source>
</evidence>
<dbReference type="Proteomes" id="UP001358614">
    <property type="component" value="Chromosome 1"/>
</dbReference>
<evidence type="ECO:0000313" key="2">
    <source>
        <dbReference type="EMBL" id="WWD06561.1"/>
    </source>
</evidence>
<feature type="region of interest" description="Disordered" evidence="1">
    <location>
        <begin position="16"/>
        <end position="60"/>
    </location>
</feature>
<protein>
    <submittedName>
        <fullName evidence="2">Uncharacterized protein</fullName>
    </submittedName>
</protein>
<proteinExistence type="predicted"/>
<organism evidence="2 3">
    <name type="scientific">Kwoniella europaea PYCC6329</name>
    <dbReference type="NCBI Taxonomy" id="1423913"/>
    <lineage>
        <taxon>Eukaryota</taxon>
        <taxon>Fungi</taxon>
        <taxon>Dikarya</taxon>
        <taxon>Basidiomycota</taxon>
        <taxon>Agaricomycotina</taxon>
        <taxon>Tremellomycetes</taxon>
        <taxon>Tremellales</taxon>
        <taxon>Cryptococcaceae</taxon>
        <taxon>Kwoniella</taxon>
    </lineage>
</organism>
<dbReference type="AlphaFoldDB" id="A0AAX4KJ98"/>
<keyword evidence="3" id="KW-1185">Reference proteome</keyword>
<dbReference type="GeneID" id="91103455"/>
<feature type="region of interest" description="Disordered" evidence="1">
    <location>
        <begin position="80"/>
        <end position="106"/>
    </location>
</feature>
<dbReference type="KEGG" id="ker:91103455"/>
<dbReference type="RefSeq" id="XP_066084528.1">
    <property type="nucleotide sequence ID" value="XM_066228431.1"/>
</dbReference>
<feature type="compositionally biased region" description="Low complexity" evidence="1">
    <location>
        <begin position="87"/>
        <end position="96"/>
    </location>
</feature>
<gene>
    <name evidence="2" type="ORF">V865_004654</name>
</gene>
<reference evidence="2 3" key="1">
    <citation type="submission" date="2024-01" db="EMBL/GenBank/DDBJ databases">
        <title>Comparative genomics of Cryptococcus and Kwoniella reveals pathogenesis evolution and contrasting modes of karyotype evolution via chromosome fusion or intercentromeric recombination.</title>
        <authorList>
            <person name="Coelho M.A."/>
            <person name="David-Palma M."/>
            <person name="Shea T."/>
            <person name="Bowers K."/>
            <person name="McGinley-Smith S."/>
            <person name="Mohammad A.W."/>
            <person name="Gnirke A."/>
            <person name="Yurkov A.M."/>
            <person name="Nowrousian M."/>
            <person name="Sun S."/>
            <person name="Cuomo C.A."/>
            <person name="Heitman J."/>
        </authorList>
    </citation>
    <scope>NUCLEOTIDE SEQUENCE [LARGE SCALE GENOMIC DNA]</scope>
    <source>
        <strain evidence="2 3">PYCC6329</strain>
    </source>
</reference>
<feature type="compositionally biased region" description="Low complexity" evidence="1">
    <location>
        <begin position="26"/>
        <end position="53"/>
    </location>
</feature>
<accession>A0AAX4KJ98</accession>
<sequence>MYIINPLGQLVGTLTSPTSTVGLYNDPSPSSTSDDGSVNQQDNGDNNDTDGWNSPYPSLLPLASQPDAIDLVAQSMKGYEPPKSYLSSSSSTSTPSAGDGAIQDGIDTDTESLSQVIPQPDSTWGQMTGSRMTTSLPIPIPTDPITAIATATPTSAITITSTATATATLTPAEGWGEWVTGVPTALPTTYGNLNGDWDDGAVGSEMVPQTSSGLA</sequence>
<dbReference type="EMBL" id="CP144089">
    <property type="protein sequence ID" value="WWD06561.1"/>
    <property type="molecule type" value="Genomic_DNA"/>
</dbReference>